<feature type="region of interest" description="Disordered" evidence="2">
    <location>
        <begin position="661"/>
        <end position="692"/>
    </location>
</feature>
<dbReference type="InterPro" id="IPR001849">
    <property type="entry name" value="PH_domain"/>
</dbReference>
<protein>
    <recommendedName>
        <fullName evidence="7">WW domain-containing protein</fullName>
    </recommendedName>
</protein>
<feature type="compositionally biased region" description="Polar residues" evidence="2">
    <location>
        <begin position="545"/>
        <end position="557"/>
    </location>
</feature>
<dbReference type="PROSITE" id="PS50020">
    <property type="entry name" value="WW_DOMAIN_2"/>
    <property type="match status" value="1"/>
</dbReference>
<dbReference type="Proteomes" id="UP000053237">
    <property type="component" value="Unassembled WGS sequence"/>
</dbReference>
<evidence type="ECO:0000313" key="6">
    <source>
        <dbReference type="Proteomes" id="UP000053237"/>
    </source>
</evidence>
<name>A0A024G7Y9_9STRA</name>
<sequence>MARTNVPQRNAAERVNRVNRLHSNAPASSSGYRRPPVNDSVPYTAATKKIARSRPTIEKAHFQSRFKSVEEHDTRPLNSSNKRIRVQFSPPEDANAITQIGTKTGYLKCRSEELDTEDEVQEEWEWRYCVLRPTTFLYCYRSEEDDSPCGVIDLEYLRRIERRADVTNHQSKQLFSGTSKQSFCIGISPEDERLTDDLFDHFQERENEQLDIVFDVKAADEAAEWIEAMRDHRFSAAAQHGINEESLEKVQGQLEIALQEKKEAIEMGEQCATEAEEAIEELQQGIESIAEEAEDLLERCRQTLESVTGRDHERLSASIRRENGAAESLLAALQMMEEMFDITTNELQQQEELLVHMRDQEEQLNEQLRAHTVRGKDSARWRQREEKLTATLCDKEAEIEKARQEIEEISQELQKCQQELEEQQCLKARLQQNSFADEKPKGFFGSKRSARARSISKRNASIDDQHQFEDQEEIEPMDPPISTRGGTTSTFVRGKHREGRANLQAEDANDEEERSTAAFEPGSAIKGRKFPLTSAMNIVRKRVSSRAQPKNGTIPRSRNSEDTASASSDEDTAPKGWTRLESRRYPGEYYYQNDKTGENSWVHPSKKEKSGFNVSKPAPSSRTQKRAHQNPSARKDPSNRVRDKPVQSVINLEDSPFVTRKKSINAPKFEPSRNEFQHCPSEPGIFPDEEDDIEFSKNQPKARSFIWSRSILPKKPNLVKSLTSARKFPSWKGKKKKAVPSPSEYEDYRDGHEF</sequence>
<dbReference type="InterPro" id="IPR011993">
    <property type="entry name" value="PH-like_dom_sf"/>
</dbReference>
<feature type="coiled-coil region" evidence="1">
    <location>
        <begin position="247"/>
        <end position="367"/>
    </location>
</feature>
<feature type="domain" description="PH" evidence="3">
    <location>
        <begin position="100"/>
        <end position="234"/>
    </location>
</feature>
<feature type="compositionally biased region" description="Basic and acidic residues" evidence="2">
    <location>
        <begin position="633"/>
        <end position="645"/>
    </location>
</feature>
<dbReference type="CDD" id="cd00201">
    <property type="entry name" value="WW"/>
    <property type="match status" value="1"/>
</dbReference>
<evidence type="ECO:0000313" key="5">
    <source>
        <dbReference type="EMBL" id="CCI42794.1"/>
    </source>
</evidence>
<dbReference type="Pfam" id="PF00169">
    <property type="entry name" value="PH"/>
    <property type="match status" value="1"/>
</dbReference>
<feature type="domain" description="WW" evidence="4">
    <location>
        <begin position="571"/>
        <end position="606"/>
    </location>
</feature>
<accession>A0A024G7Y9</accession>
<feature type="region of interest" description="Disordered" evidence="2">
    <location>
        <begin position="1"/>
        <end position="42"/>
    </location>
</feature>
<organism evidence="5 6">
    <name type="scientific">Albugo candida</name>
    <dbReference type="NCBI Taxonomy" id="65357"/>
    <lineage>
        <taxon>Eukaryota</taxon>
        <taxon>Sar</taxon>
        <taxon>Stramenopiles</taxon>
        <taxon>Oomycota</taxon>
        <taxon>Peronosporomycetes</taxon>
        <taxon>Albuginales</taxon>
        <taxon>Albuginaceae</taxon>
        <taxon>Albugo</taxon>
    </lineage>
</organism>
<dbReference type="STRING" id="65357.A0A024G7Y9"/>
<gene>
    <name evidence="5" type="ORF">BN9_035780</name>
</gene>
<keyword evidence="1" id="KW-0175">Coiled coil</keyword>
<evidence type="ECO:0000256" key="1">
    <source>
        <dbReference type="SAM" id="Coils"/>
    </source>
</evidence>
<dbReference type="PROSITE" id="PS50003">
    <property type="entry name" value="PH_DOMAIN"/>
    <property type="match status" value="1"/>
</dbReference>
<comment type="caution">
    <text evidence="5">The sequence shown here is derived from an EMBL/GenBank/DDBJ whole genome shotgun (WGS) entry which is preliminary data.</text>
</comment>
<feature type="region of interest" description="Disordered" evidence="2">
    <location>
        <begin position="729"/>
        <end position="754"/>
    </location>
</feature>
<dbReference type="EMBL" id="CAIX01000039">
    <property type="protein sequence ID" value="CCI42794.1"/>
    <property type="molecule type" value="Genomic_DNA"/>
</dbReference>
<dbReference type="AlphaFoldDB" id="A0A024G7Y9"/>
<feature type="region of interest" description="Disordered" evidence="2">
    <location>
        <begin position="463"/>
        <end position="647"/>
    </location>
</feature>
<dbReference type="OrthoDB" id="43122at2759"/>
<evidence type="ECO:0000259" key="3">
    <source>
        <dbReference type="PROSITE" id="PS50003"/>
    </source>
</evidence>
<evidence type="ECO:0000259" key="4">
    <source>
        <dbReference type="PROSITE" id="PS50020"/>
    </source>
</evidence>
<evidence type="ECO:0000256" key="2">
    <source>
        <dbReference type="SAM" id="MobiDB-lite"/>
    </source>
</evidence>
<dbReference type="SMART" id="SM00233">
    <property type="entry name" value="PH"/>
    <property type="match status" value="1"/>
</dbReference>
<proteinExistence type="predicted"/>
<feature type="compositionally biased region" description="Polar residues" evidence="2">
    <location>
        <begin position="21"/>
        <end position="31"/>
    </location>
</feature>
<dbReference type="SUPFAM" id="SSF50729">
    <property type="entry name" value="PH domain-like"/>
    <property type="match status" value="1"/>
</dbReference>
<keyword evidence="6" id="KW-1185">Reference proteome</keyword>
<dbReference type="InParanoid" id="A0A024G7Y9"/>
<feature type="coiled-coil region" evidence="1">
    <location>
        <begin position="392"/>
        <end position="433"/>
    </location>
</feature>
<dbReference type="InterPro" id="IPR001202">
    <property type="entry name" value="WW_dom"/>
</dbReference>
<dbReference type="Gene3D" id="2.30.29.30">
    <property type="entry name" value="Pleckstrin-homology domain (PH domain)/Phosphotyrosine-binding domain (PTB)"/>
    <property type="match status" value="1"/>
</dbReference>
<reference evidence="5 6" key="1">
    <citation type="submission" date="2012-05" db="EMBL/GenBank/DDBJ databases">
        <title>Recombination and specialization in a pathogen metapopulation.</title>
        <authorList>
            <person name="Gardiner A."/>
            <person name="Kemen E."/>
            <person name="Schultz-Larsen T."/>
            <person name="MacLean D."/>
            <person name="Van Oosterhout C."/>
            <person name="Jones J.D.G."/>
        </authorList>
    </citation>
    <scope>NUCLEOTIDE SEQUENCE [LARGE SCALE GENOMIC DNA]</scope>
    <source>
        <strain evidence="5 6">Ac Nc2</strain>
    </source>
</reference>
<evidence type="ECO:0008006" key="7">
    <source>
        <dbReference type="Google" id="ProtNLM"/>
    </source>
</evidence>